<dbReference type="Gene3D" id="1.25.40.90">
    <property type="match status" value="1"/>
</dbReference>
<feature type="region of interest" description="Disordered" evidence="1">
    <location>
        <begin position="44"/>
        <end position="71"/>
    </location>
</feature>
<sequence length="871" mass="96745">MFSLPKRDERAKTSFVKTVTSTGTTVFSWTAIVTTKSEMLGLKLFGNSRPREEERTAEREHSNSSSSIGNSNDRALDMVRLIGYTNSTNAEDWTIVMEICDRASMNDSEAKEASKALLKDIQCDCQMFGTPAAQLSAARLWAILMQNCAQYFVGHTASRKFMGKIEEVVLSQETSPVVRDRLVEVIGTSVYLLRESKNLKPYQATWKKLILRLNLSHPVEGVQIPADDPILNPGPPGPAPSLRRPSPNGPIQHRIYSNAELEPAHPVERRSALNGEREQRRDRNLDTRPNYSAVSPEEDVRQLFEECEIARDNCRILADSLVYATPDSIATDTVIKEFREKCMKSQEIIGAQFGWVTAIADRARLEQVAKNGSEDTNPTTEEQLLQALVMVHGELNDVFKTYADLERIAISEREEAEVRARSKVELRLDRSLDEDDHTIPSDNQGASLSQTHTPTPAHGQFPPPGHTRRPLPQLPQTSPYVNSLSPPPPTPYIPQAPSQNRTPPPKSGSLIKNDHNEGTIAQSAGISHATYERSLASQDTMGSEISVNTMEPQNDGSAPAFDFHEILISRTMDVREVVSHLVAHGCQDLSARLDESSFGEYPVAHGGFSDIYHGRLLDSTRVAVKALRVSVDSITKEPKHFKHAARELYAWSQCNHPNVIPLLGLAIFRNRIGMLSPWMGQGNLPRYLQTVPDADRLHMCIQICEALSYLHQIRIIHCDLKGANVLVSEEGTPFLTDFGTSLLVDRTLGFTQTTSGPAFSIRWSPAEILDETSPHTEMSDVYALGMETISGKIPYLGKGDSNVIRLVTVRQELPERPECMRGGENEDSLWNLLVRCWSFEPTARPSAAEVTTIMKTISGASSRLEANGKIE</sequence>
<feature type="compositionally biased region" description="Pro residues" evidence="1">
    <location>
        <begin position="485"/>
        <end position="494"/>
    </location>
</feature>
<dbReference type="CDD" id="cd16980">
    <property type="entry name" value="VHS_Lsb5"/>
    <property type="match status" value="1"/>
</dbReference>
<dbReference type="PANTHER" id="PTHR44329">
    <property type="entry name" value="SERINE/THREONINE-PROTEIN KINASE TNNI3K-RELATED"/>
    <property type="match status" value="1"/>
</dbReference>
<dbReference type="PROSITE" id="PS50011">
    <property type="entry name" value="PROTEIN_KINASE_DOM"/>
    <property type="match status" value="1"/>
</dbReference>
<name>A0A8H7LHY2_9AGAM</name>
<feature type="domain" description="VHS" evidence="3">
    <location>
        <begin position="83"/>
        <end position="209"/>
    </location>
</feature>
<dbReference type="PROSITE" id="PS50179">
    <property type="entry name" value="VHS"/>
    <property type="match status" value="1"/>
</dbReference>
<dbReference type="Pfam" id="PF00790">
    <property type="entry name" value="VHS"/>
    <property type="match status" value="1"/>
</dbReference>
<evidence type="ECO:0000313" key="5">
    <source>
        <dbReference type="Proteomes" id="UP000650582"/>
    </source>
</evidence>
<dbReference type="SUPFAM" id="SSF48464">
    <property type="entry name" value="ENTH/VHS domain"/>
    <property type="match status" value="1"/>
</dbReference>
<dbReference type="Gene3D" id="1.10.510.10">
    <property type="entry name" value="Transferase(Phosphotransferase) domain 1"/>
    <property type="match status" value="1"/>
</dbReference>
<dbReference type="GO" id="GO:0016192">
    <property type="term" value="P:vesicle-mediated transport"/>
    <property type="evidence" value="ECO:0007669"/>
    <property type="project" value="UniProtKB-ARBA"/>
</dbReference>
<dbReference type="PROSITE" id="PS00108">
    <property type="entry name" value="PROTEIN_KINASE_ST"/>
    <property type="match status" value="1"/>
</dbReference>
<dbReference type="InterPro" id="IPR011009">
    <property type="entry name" value="Kinase-like_dom_sf"/>
</dbReference>
<feature type="compositionally biased region" description="Basic and acidic residues" evidence="1">
    <location>
        <begin position="262"/>
        <end position="286"/>
    </location>
</feature>
<dbReference type="SUPFAM" id="SSF89009">
    <property type="entry name" value="GAT-like domain"/>
    <property type="match status" value="1"/>
</dbReference>
<dbReference type="GO" id="GO:0005524">
    <property type="term" value="F:ATP binding"/>
    <property type="evidence" value="ECO:0007669"/>
    <property type="project" value="InterPro"/>
</dbReference>
<evidence type="ECO:0000313" key="4">
    <source>
        <dbReference type="EMBL" id="KAF8674892.1"/>
    </source>
</evidence>
<dbReference type="Pfam" id="PF07714">
    <property type="entry name" value="PK_Tyr_Ser-Thr"/>
    <property type="match status" value="1"/>
</dbReference>
<feature type="domain" description="Protein kinase" evidence="2">
    <location>
        <begin position="597"/>
        <end position="857"/>
    </location>
</feature>
<proteinExistence type="predicted"/>
<dbReference type="SMART" id="SM00288">
    <property type="entry name" value="VHS"/>
    <property type="match status" value="1"/>
</dbReference>
<dbReference type="GO" id="GO:0007034">
    <property type="term" value="P:vacuolar transport"/>
    <property type="evidence" value="ECO:0007669"/>
    <property type="project" value="UniProtKB-ARBA"/>
</dbReference>
<feature type="compositionally biased region" description="Basic and acidic residues" evidence="1">
    <location>
        <begin position="49"/>
        <end position="62"/>
    </location>
</feature>
<dbReference type="Proteomes" id="UP000650582">
    <property type="component" value="Unassembled WGS sequence"/>
</dbReference>
<dbReference type="PANTHER" id="PTHR44329:SF214">
    <property type="entry name" value="PROTEIN KINASE DOMAIN-CONTAINING PROTEIN"/>
    <property type="match status" value="1"/>
</dbReference>
<dbReference type="SMART" id="SM00220">
    <property type="entry name" value="S_TKc"/>
    <property type="match status" value="1"/>
</dbReference>
<dbReference type="GO" id="GO:0035091">
    <property type="term" value="F:phosphatidylinositol binding"/>
    <property type="evidence" value="ECO:0007669"/>
    <property type="project" value="InterPro"/>
</dbReference>
<dbReference type="InterPro" id="IPR002014">
    <property type="entry name" value="VHS_dom"/>
</dbReference>
<accession>A0A8H7LHY2</accession>
<evidence type="ECO:0000259" key="2">
    <source>
        <dbReference type="PROSITE" id="PS50011"/>
    </source>
</evidence>
<evidence type="ECO:0000259" key="3">
    <source>
        <dbReference type="PROSITE" id="PS50179"/>
    </source>
</evidence>
<dbReference type="GO" id="GO:0043130">
    <property type="term" value="F:ubiquitin binding"/>
    <property type="evidence" value="ECO:0007669"/>
    <property type="project" value="InterPro"/>
</dbReference>
<dbReference type="InterPro" id="IPR051681">
    <property type="entry name" value="Ser/Thr_Kinases-Pseudokinases"/>
</dbReference>
<comment type="caution">
    <text evidence="4">The sequence shown here is derived from an EMBL/GenBank/DDBJ whole genome shotgun (WGS) entry which is preliminary data.</text>
</comment>
<dbReference type="EMBL" id="JACYCC010000128">
    <property type="protein sequence ID" value="KAF8674892.1"/>
    <property type="molecule type" value="Genomic_DNA"/>
</dbReference>
<dbReference type="InterPro" id="IPR000719">
    <property type="entry name" value="Prot_kinase_dom"/>
</dbReference>
<feature type="region of interest" description="Disordered" evidence="1">
    <location>
        <begin position="225"/>
        <end position="297"/>
    </location>
</feature>
<protein>
    <submittedName>
        <fullName evidence="4">GAT domain</fullName>
    </submittedName>
</protein>
<dbReference type="InterPro" id="IPR001245">
    <property type="entry name" value="Ser-Thr/Tyr_kinase_cat_dom"/>
</dbReference>
<dbReference type="AlphaFoldDB" id="A0A8H7LHY2"/>
<evidence type="ECO:0000256" key="1">
    <source>
        <dbReference type="SAM" id="MobiDB-lite"/>
    </source>
</evidence>
<organism evidence="4 5">
    <name type="scientific">Rhizoctonia solani</name>
    <dbReference type="NCBI Taxonomy" id="456999"/>
    <lineage>
        <taxon>Eukaryota</taxon>
        <taxon>Fungi</taxon>
        <taxon>Dikarya</taxon>
        <taxon>Basidiomycota</taxon>
        <taxon>Agaricomycotina</taxon>
        <taxon>Agaricomycetes</taxon>
        <taxon>Cantharellales</taxon>
        <taxon>Ceratobasidiaceae</taxon>
        <taxon>Rhizoctonia</taxon>
    </lineage>
</organism>
<gene>
    <name evidence="4" type="ORF">RHS04_06808</name>
</gene>
<reference evidence="4" key="1">
    <citation type="submission" date="2020-09" db="EMBL/GenBank/DDBJ databases">
        <title>Comparative genome analyses of four rice-infecting Rhizoctonia solani isolates reveal extensive enrichment of homogalacturonan modification genes.</title>
        <authorList>
            <person name="Lee D.-Y."/>
            <person name="Jeon J."/>
            <person name="Kim K.-T."/>
            <person name="Cheong K."/>
            <person name="Song H."/>
            <person name="Choi G."/>
            <person name="Ko J."/>
            <person name="Opiyo S.O."/>
            <person name="Zuo S."/>
            <person name="Madhav S."/>
            <person name="Lee Y.-H."/>
            <person name="Wang G.-L."/>
        </authorList>
    </citation>
    <scope>NUCLEOTIDE SEQUENCE</scope>
    <source>
        <strain evidence="4">AG1-IA YN-7</strain>
    </source>
</reference>
<dbReference type="InterPro" id="IPR008271">
    <property type="entry name" value="Ser/Thr_kinase_AS"/>
</dbReference>
<feature type="region of interest" description="Disordered" evidence="1">
    <location>
        <begin position="432"/>
        <end position="514"/>
    </location>
</feature>
<dbReference type="InterPro" id="IPR008942">
    <property type="entry name" value="ENTH_VHS"/>
</dbReference>
<dbReference type="GO" id="GO:0004674">
    <property type="term" value="F:protein serine/threonine kinase activity"/>
    <property type="evidence" value="ECO:0007669"/>
    <property type="project" value="TreeGrafter"/>
</dbReference>
<feature type="compositionally biased region" description="Polar residues" evidence="1">
    <location>
        <begin position="440"/>
        <end position="454"/>
    </location>
</feature>
<dbReference type="SUPFAM" id="SSF56112">
    <property type="entry name" value="Protein kinase-like (PK-like)"/>
    <property type="match status" value="1"/>
</dbReference>